<protein>
    <submittedName>
        <fullName evidence="2">Uncharacterized protein</fullName>
    </submittedName>
</protein>
<proteinExistence type="predicted"/>
<feature type="region of interest" description="Disordered" evidence="1">
    <location>
        <begin position="104"/>
        <end position="125"/>
    </location>
</feature>
<organism evidence="2 3">
    <name type="scientific">Leptospira inadai serovar Lyme</name>
    <dbReference type="NCBI Taxonomy" id="293084"/>
    <lineage>
        <taxon>Bacteria</taxon>
        <taxon>Pseudomonadati</taxon>
        <taxon>Spirochaetota</taxon>
        <taxon>Spirochaetia</taxon>
        <taxon>Leptospirales</taxon>
        <taxon>Leptospiraceae</taxon>
        <taxon>Leptospira</taxon>
    </lineage>
</organism>
<gene>
    <name evidence="2" type="ORF">BES34_014330</name>
</gene>
<name>A0ABX4YH22_9LEPT</name>
<comment type="caution">
    <text evidence="2">The sequence shown here is derived from an EMBL/GenBank/DDBJ whole genome shotgun (WGS) entry which is preliminary data.</text>
</comment>
<dbReference type="EMBL" id="MCRM02000015">
    <property type="protein sequence ID" value="PNV74357.1"/>
    <property type="molecule type" value="Genomic_DNA"/>
</dbReference>
<evidence type="ECO:0000313" key="2">
    <source>
        <dbReference type="EMBL" id="PNV74357.1"/>
    </source>
</evidence>
<accession>A0ABX4YH22</accession>
<dbReference type="Proteomes" id="UP000094669">
    <property type="component" value="Unassembled WGS sequence"/>
</dbReference>
<evidence type="ECO:0000313" key="3">
    <source>
        <dbReference type="Proteomes" id="UP000094669"/>
    </source>
</evidence>
<dbReference type="RefSeq" id="WP_010420188.1">
    <property type="nucleotide sequence ID" value="NZ_MCRM02000015.1"/>
</dbReference>
<keyword evidence="3" id="KW-1185">Reference proteome</keyword>
<evidence type="ECO:0000256" key="1">
    <source>
        <dbReference type="SAM" id="MobiDB-lite"/>
    </source>
</evidence>
<sequence length="563" mass="59823">MSSEELVIKVKGKPDFKAVTKAFEKIAKKAKKGIAFRSSNKPGKKSTSRTGHEKPESAGSYYSKGGKFAHQSGAEGSDLDETRMGGFYGVIDRKIEAFKELSEKTKKKGSYSPNEPSAGDSIGESLGNFSSSKGLKANEAKISIQTAHIDSKKFTGFGEGGNGGGGSTGPTIATGSTTSSAANSMPYLGVPLAIAAGMLKTISSVAERHTQSVLSQSGTYAATGGYVSGGLGYFKNSEIAQANVAKARVSGEGVYGKTTRDFDEKTLKFAAAQGKGITEVVQELETLRKENKNIDLGLVRGSANSSGFSNLRQSEFLNRLSSLSETLRSQGYSGDTSDFMKFSASISQDDSKMDPSRRFNLAEELSNKGRQGVFGGGVFGALSFANSLKENGNDFFSALKSSEKNPGKYMSSALSGLDPKTRGLLSKLEGGSFTEFENLKLNPKDISRDDSLFQARSMKALELGNRSETLFSGKAGERAAEIGHDINEKMLTLFEKHENTFANVASAIGKVERFMTEKISGQLDSLITTGEKLANADLMGAVKEMASAFVGLVDPFGLLVRSK</sequence>
<reference evidence="2" key="1">
    <citation type="submission" date="2018-01" db="EMBL/GenBank/DDBJ databases">
        <title>Genomic characterization of Leptospira inadai serogroup Lyme isolated from captured rat in Brazil and comparative analysis with human reference strain.</title>
        <authorList>
            <person name="Moreno L.Z."/>
            <person name="Loureiro A.P."/>
            <person name="Miraglia F."/>
            <person name="Kremer F.S."/>
            <person name="Eslabao M.R."/>
            <person name="Dellagostin O.A."/>
            <person name="Lilenbaum W."/>
            <person name="Moreno A.M."/>
        </authorList>
    </citation>
    <scope>NUCLEOTIDE SEQUENCE [LARGE SCALE GENOMIC DNA]</scope>
    <source>
        <strain evidence="2">M34/99</strain>
    </source>
</reference>
<feature type="region of interest" description="Disordered" evidence="1">
    <location>
        <begin position="30"/>
        <end position="82"/>
    </location>
</feature>